<comment type="caution">
    <text evidence="16">The sequence shown here is derived from an EMBL/GenBank/DDBJ whole genome shotgun (WGS) entry which is preliminary data.</text>
</comment>
<dbReference type="InterPro" id="IPR036849">
    <property type="entry name" value="Enolase-like_C_sf"/>
</dbReference>
<dbReference type="UniPathway" id="UPA00561">
    <property type="reaction ID" value="UER00618"/>
</dbReference>
<evidence type="ECO:0000256" key="9">
    <source>
        <dbReference type="ARBA" id="ARBA00023239"/>
    </source>
</evidence>
<dbReference type="Gene3D" id="3.20.20.120">
    <property type="entry name" value="Enolase-like C-terminal domain"/>
    <property type="match status" value="1"/>
</dbReference>
<comment type="subunit">
    <text evidence="5">Homodimer.</text>
</comment>
<keyword evidence="8 13" id="KW-0460">Magnesium</keyword>
<dbReference type="NCBIfam" id="TIGR01502">
    <property type="entry name" value="B_methylAsp_ase"/>
    <property type="match status" value="1"/>
</dbReference>
<dbReference type="Gene3D" id="3.30.390.10">
    <property type="entry name" value="Enolase-like, N-terminal domain"/>
    <property type="match status" value="1"/>
</dbReference>
<evidence type="ECO:0000259" key="15">
    <source>
        <dbReference type="Pfam" id="PF07476"/>
    </source>
</evidence>
<proteinExistence type="inferred from homology"/>
<accession>A0A845QF65</accession>
<evidence type="ECO:0000256" key="10">
    <source>
        <dbReference type="PIRSR" id="PIRSR017107-1"/>
    </source>
</evidence>
<dbReference type="AlphaFoldDB" id="A0A845QF65"/>
<comment type="pathway">
    <text evidence="3">Amino-acid degradation; L-glutamate degradation via mesaconate pathway; acetate and pyruvate from L-glutamate: step 2/4.</text>
</comment>
<feature type="binding site" evidence="13">
    <location>
        <position position="274"/>
    </location>
    <ligand>
        <name>Mg(2+)</name>
        <dbReference type="ChEBI" id="CHEBI:18420"/>
    </ligand>
</feature>
<comment type="cofactor">
    <cofactor evidence="2 13">
        <name>Mg(2+)</name>
        <dbReference type="ChEBI" id="CHEBI:18420"/>
    </cofactor>
</comment>
<dbReference type="RefSeq" id="WP_160200539.1">
    <property type="nucleotide sequence ID" value="NZ_QXWK01000001.1"/>
</dbReference>
<feature type="active site" description="Proton acceptor" evidence="10">
    <location>
        <position position="332"/>
    </location>
</feature>
<evidence type="ECO:0000259" key="14">
    <source>
        <dbReference type="Pfam" id="PF05034"/>
    </source>
</evidence>
<evidence type="ECO:0000256" key="13">
    <source>
        <dbReference type="PIRSR" id="PIRSR017107-4"/>
    </source>
</evidence>
<dbReference type="GO" id="GO:0019553">
    <property type="term" value="P:L-glutamate catabolic process via L-citramalate"/>
    <property type="evidence" value="ECO:0007669"/>
    <property type="project" value="UniProtKB-UniPathway"/>
</dbReference>
<dbReference type="SUPFAM" id="SSF51604">
    <property type="entry name" value="Enolase C-terminal domain-like"/>
    <property type="match status" value="1"/>
</dbReference>
<evidence type="ECO:0000256" key="6">
    <source>
        <dbReference type="ARBA" id="ARBA00012993"/>
    </source>
</evidence>
<dbReference type="SUPFAM" id="SSF54826">
    <property type="entry name" value="Enolase N-terminal domain-like"/>
    <property type="match status" value="1"/>
</dbReference>
<comment type="catalytic activity">
    <reaction evidence="1">
        <text>(2S,3S)-3-methyl-L-aspartate = mesaconate + NH4(+)</text>
        <dbReference type="Rhea" id="RHEA:12829"/>
        <dbReference type="ChEBI" id="CHEBI:28938"/>
        <dbReference type="ChEBI" id="CHEBI:36986"/>
        <dbReference type="ChEBI" id="CHEBI:58724"/>
        <dbReference type="EC" id="4.3.1.2"/>
    </reaction>
</comment>
<evidence type="ECO:0000313" key="16">
    <source>
        <dbReference type="EMBL" id="NBH60240.1"/>
    </source>
</evidence>
<dbReference type="PANTHER" id="PTHR48073:SF2">
    <property type="entry name" value="O-SUCCINYLBENZOATE SYNTHASE"/>
    <property type="match status" value="1"/>
</dbReference>
<feature type="binding site" evidence="13">
    <location>
        <position position="308"/>
    </location>
    <ligand>
        <name>Mg(2+)</name>
        <dbReference type="ChEBI" id="CHEBI:18420"/>
    </ligand>
</feature>
<evidence type="ECO:0000256" key="8">
    <source>
        <dbReference type="ARBA" id="ARBA00022842"/>
    </source>
</evidence>
<dbReference type="SFLD" id="SFLDG00151">
    <property type="entry name" value="methylaspartate_ammonia-lyase"/>
    <property type="match status" value="1"/>
</dbReference>
<dbReference type="InterPro" id="IPR022665">
    <property type="entry name" value="MeAsp_NH4-lyase_N"/>
</dbReference>
<sequence length="415" mass="45493">MKIKKIICSGGRTGFFFDDQRAIKKGAKSDGSAYIGEPVTDGFKAVRQAGESISVMVVLEDGQVAYGDCAAVQYSGAGGRDPLFLAEDFIPVIMEHVAPVLEGKELDSFRTLAAEVEAVEVDGKRLHTAIRYGVTQAVLDAVAKAKKLLMCEVIADEYGLTPEYRQIPIFTQSGDNRYDNSDKMIMKGADVLPHALINNVDTKLGKDGSILLEYVKWLRDRIIALRHDEDYLPVLHIDVYGTIGMAFGVNNYEVMADYIATLVEAAKPFKLRIEGPMDAEEREAQMKALAALTAEVDRRGIDVELVADEWCNTLEDIKYFADNKAGHMVQIKTPDLGGINNIVEAVIYCKEKGIGAYQGGTCNETDRSAQVCVNLAMATQPDQILAKPGMGVDEGYMIVYNEMQRILAQLSAKNA</sequence>
<gene>
    <name evidence="16" type="ORF">D0435_00950</name>
</gene>
<comment type="similarity">
    <text evidence="4">Belongs to the methylaspartate ammonia-lyase family.</text>
</comment>
<evidence type="ECO:0000256" key="12">
    <source>
        <dbReference type="PIRSR" id="PIRSR017107-3"/>
    </source>
</evidence>
<dbReference type="GO" id="GO:0050096">
    <property type="term" value="F:methylaspartate ammonia-lyase activity"/>
    <property type="evidence" value="ECO:0007669"/>
    <property type="project" value="UniProtKB-EC"/>
</dbReference>
<keyword evidence="17" id="KW-1185">Reference proteome</keyword>
<dbReference type="GO" id="GO:0046872">
    <property type="term" value="F:metal ion binding"/>
    <property type="evidence" value="ECO:0007669"/>
    <property type="project" value="UniProtKB-KW"/>
</dbReference>
<dbReference type="SFLD" id="SFLDF00007">
    <property type="entry name" value="methylaspartate_ammonia-lyase"/>
    <property type="match status" value="1"/>
</dbReference>
<organism evidence="16 17">
    <name type="scientific">Anaerotruncus colihominis</name>
    <dbReference type="NCBI Taxonomy" id="169435"/>
    <lineage>
        <taxon>Bacteria</taxon>
        <taxon>Bacillati</taxon>
        <taxon>Bacillota</taxon>
        <taxon>Clostridia</taxon>
        <taxon>Eubacteriales</taxon>
        <taxon>Oscillospiraceae</taxon>
        <taxon>Anaerotruncus</taxon>
    </lineage>
</organism>
<evidence type="ECO:0000256" key="5">
    <source>
        <dbReference type="ARBA" id="ARBA00011738"/>
    </source>
</evidence>
<feature type="domain" description="Methylaspartate ammonia-lyase N-terminal" evidence="14">
    <location>
        <begin position="1"/>
        <end position="159"/>
    </location>
</feature>
<dbReference type="EC" id="4.3.1.2" evidence="6"/>
<feature type="binding site" evidence="11">
    <location>
        <position position="172"/>
    </location>
    <ligand>
        <name>(2S,3S)-3-methyl-L-aspartate</name>
        <dbReference type="ChEBI" id="CHEBI:58724"/>
    </ligand>
</feature>
<dbReference type="EMBL" id="QXWK01000001">
    <property type="protein sequence ID" value="NBH60240.1"/>
    <property type="molecule type" value="Genomic_DNA"/>
</dbReference>
<dbReference type="Proteomes" id="UP000446866">
    <property type="component" value="Unassembled WGS sequence"/>
</dbReference>
<evidence type="ECO:0000256" key="4">
    <source>
        <dbReference type="ARBA" id="ARBA00009954"/>
    </source>
</evidence>
<evidence type="ECO:0000256" key="2">
    <source>
        <dbReference type="ARBA" id="ARBA00001946"/>
    </source>
</evidence>
<dbReference type="InterPro" id="IPR029017">
    <property type="entry name" value="Enolase-like_N"/>
</dbReference>
<dbReference type="PANTHER" id="PTHR48073">
    <property type="entry name" value="O-SUCCINYLBENZOATE SYNTHASE-RELATED"/>
    <property type="match status" value="1"/>
</dbReference>
<evidence type="ECO:0000313" key="17">
    <source>
        <dbReference type="Proteomes" id="UP000446866"/>
    </source>
</evidence>
<dbReference type="PIRSF" id="PIRSF017107">
    <property type="entry name" value="MAL"/>
    <property type="match status" value="1"/>
</dbReference>
<evidence type="ECO:0000256" key="11">
    <source>
        <dbReference type="PIRSR" id="PIRSR017107-2"/>
    </source>
</evidence>
<evidence type="ECO:0000256" key="7">
    <source>
        <dbReference type="ARBA" id="ARBA00022723"/>
    </source>
</evidence>
<evidence type="ECO:0000256" key="1">
    <source>
        <dbReference type="ARBA" id="ARBA00000789"/>
    </source>
</evidence>
<reference evidence="16 17" key="1">
    <citation type="submission" date="2018-08" db="EMBL/GenBank/DDBJ databases">
        <title>Murine metabolic-syndrome-specific gut microbial biobank.</title>
        <authorList>
            <person name="Liu C."/>
        </authorList>
    </citation>
    <scope>NUCLEOTIDE SEQUENCE [LARGE SCALE GENOMIC DNA]</scope>
    <source>
        <strain evidence="16 17">28</strain>
    </source>
</reference>
<name>A0A845QF65_9FIRM</name>
<feature type="binding site" evidence="13">
    <location>
        <position position="238"/>
    </location>
    <ligand>
        <name>Mg(2+)</name>
        <dbReference type="ChEBI" id="CHEBI:18420"/>
    </ligand>
</feature>
<feature type="domain" description="Methylaspartate ammonia-lyase C-terminal" evidence="15">
    <location>
        <begin position="165"/>
        <end position="410"/>
    </location>
</feature>
<dbReference type="InterPro" id="IPR022662">
    <property type="entry name" value="MeAsp_NH4-lyase_C"/>
</dbReference>
<feature type="binding site" evidence="11">
    <location>
        <position position="330"/>
    </location>
    <ligand>
        <name>(2S,3S)-3-methyl-L-aspartate</name>
        <dbReference type="ChEBI" id="CHEBI:58724"/>
    </ligand>
</feature>
<dbReference type="SFLD" id="SFLDS00001">
    <property type="entry name" value="Enolase"/>
    <property type="match status" value="1"/>
</dbReference>
<keyword evidence="7 13" id="KW-0479">Metal-binding</keyword>
<dbReference type="Pfam" id="PF05034">
    <property type="entry name" value="MAAL_N"/>
    <property type="match status" value="1"/>
</dbReference>
<dbReference type="Pfam" id="PF07476">
    <property type="entry name" value="MAAL_C"/>
    <property type="match status" value="1"/>
</dbReference>
<dbReference type="CDD" id="cd03314">
    <property type="entry name" value="MAL"/>
    <property type="match status" value="1"/>
</dbReference>
<evidence type="ECO:0000256" key="3">
    <source>
        <dbReference type="ARBA" id="ARBA00004675"/>
    </source>
</evidence>
<feature type="site" description="Transition state stabilizer" evidence="12">
    <location>
        <position position="194"/>
    </location>
</feature>
<dbReference type="InterPro" id="IPR006395">
    <property type="entry name" value="Me_Asp_am_lyase"/>
</dbReference>
<keyword evidence="9 16" id="KW-0456">Lyase</keyword>
<protein>
    <recommendedName>
        <fullName evidence="6">methylaspartate ammonia-lyase</fullName>
        <ecNumber evidence="6">4.3.1.2</ecNumber>
    </recommendedName>
</protein>